<comment type="similarity">
    <text evidence="6">Belongs to the ABC-4 integral membrane protein family.</text>
</comment>
<evidence type="ECO:0000256" key="5">
    <source>
        <dbReference type="ARBA" id="ARBA00023136"/>
    </source>
</evidence>
<name>A0A1D3UDE5_TANFO</name>
<dbReference type="Pfam" id="PF12704">
    <property type="entry name" value="MacB_PCD"/>
    <property type="match status" value="1"/>
</dbReference>
<keyword evidence="3 7" id="KW-0812">Transmembrane</keyword>
<evidence type="ECO:0000256" key="3">
    <source>
        <dbReference type="ARBA" id="ARBA00022692"/>
    </source>
</evidence>
<dbReference type="GO" id="GO:0022857">
    <property type="term" value="F:transmembrane transporter activity"/>
    <property type="evidence" value="ECO:0007669"/>
    <property type="project" value="TreeGrafter"/>
</dbReference>
<evidence type="ECO:0000256" key="6">
    <source>
        <dbReference type="ARBA" id="ARBA00038076"/>
    </source>
</evidence>
<keyword evidence="10" id="KW-0547">Nucleotide-binding</keyword>
<evidence type="ECO:0000259" key="9">
    <source>
        <dbReference type="Pfam" id="PF12704"/>
    </source>
</evidence>
<evidence type="ECO:0000256" key="1">
    <source>
        <dbReference type="ARBA" id="ARBA00004651"/>
    </source>
</evidence>
<keyword evidence="4 7" id="KW-1133">Transmembrane helix</keyword>
<evidence type="ECO:0000313" key="10">
    <source>
        <dbReference type="EMBL" id="SCQ18625.1"/>
    </source>
</evidence>
<dbReference type="OrthoDB" id="9770036at2"/>
<accession>A0A1D3UDE5</accession>
<keyword evidence="10" id="KW-0378">Hydrolase</keyword>
<organism evidence="10 11">
    <name type="scientific">Tannerella forsythia</name>
    <name type="common">Bacteroides forsythus</name>
    <dbReference type="NCBI Taxonomy" id="28112"/>
    <lineage>
        <taxon>Bacteria</taxon>
        <taxon>Pseudomonadati</taxon>
        <taxon>Bacteroidota</taxon>
        <taxon>Bacteroidia</taxon>
        <taxon>Bacteroidales</taxon>
        <taxon>Tannerellaceae</taxon>
        <taxon>Tannerella</taxon>
    </lineage>
</organism>
<dbReference type="GO" id="GO:0005886">
    <property type="term" value="C:plasma membrane"/>
    <property type="evidence" value="ECO:0007669"/>
    <property type="project" value="UniProtKB-SubCell"/>
</dbReference>
<dbReference type="InterPro" id="IPR050250">
    <property type="entry name" value="Macrolide_Exporter_MacB"/>
</dbReference>
<dbReference type="InterPro" id="IPR025857">
    <property type="entry name" value="MacB_PCD"/>
</dbReference>
<protein>
    <submittedName>
        <fullName evidence="10">Macrolide export ATP-binding/permease protein MacB</fullName>
        <ecNumber evidence="10">3.6.3.-</ecNumber>
    </submittedName>
</protein>
<keyword evidence="2" id="KW-1003">Cell membrane</keyword>
<dbReference type="GO" id="GO:0005524">
    <property type="term" value="F:ATP binding"/>
    <property type="evidence" value="ECO:0007669"/>
    <property type="project" value="UniProtKB-KW"/>
</dbReference>
<feature type="transmembrane region" description="Helical" evidence="7">
    <location>
        <begin position="21"/>
        <end position="42"/>
    </location>
</feature>
<gene>
    <name evidence="10" type="primary">macB_4</name>
    <name evidence="10" type="ORF">TFUB20_00404</name>
</gene>
<dbReference type="Proteomes" id="UP000182057">
    <property type="component" value="Unassembled WGS sequence"/>
</dbReference>
<feature type="transmembrane region" description="Helical" evidence="7">
    <location>
        <begin position="388"/>
        <end position="408"/>
    </location>
</feature>
<feature type="transmembrane region" description="Helical" evidence="7">
    <location>
        <begin position="326"/>
        <end position="352"/>
    </location>
</feature>
<keyword evidence="10" id="KW-0067">ATP-binding</keyword>
<evidence type="ECO:0000256" key="4">
    <source>
        <dbReference type="ARBA" id="ARBA00022989"/>
    </source>
</evidence>
<feature type="domain" description="ABC3 transporter permease C-terminal" evidence="8">
    <location>
        <begin position="285"/>
        <end position="417"/>
    </location>
</feature>
<feature type="transmembrane region" description="Helical" evidence="7">
    <location>
        <begin position="279"/>
        <end position="306"/>
    </location>
</feature>
<dbReference type="AlphaFoldDB" id="A0A1D3UDE5"/>
<evidence type="ECO:0000256" key="7">
    <source>
        <dbReference type="SAM" id="Phobius"/>
    </source>
</evidence>
<sequence>MLDFDNLREIWSTMRKNKLRTFLTGFSVAWGIFMLVILLGAGNGLHNGVMYNFRDFSANRIEVWPRYTTKPWKGNRENRRLQLKNDDLAHLKTDFPEVDLYTGTVSHSDTLVYGEEFLNGEMMGVAPDLAKIDFIRIDPGKGRFVNDIDMRERRKVIVLSPRMAEVLFHEADPLGQYVRIGQMMFQVIGIYHEKDMSNNLPAYLPFTTAQQLYNGGEGLNSLLFTVKGVTTQAENEAFEERFLRKMARRHQFDPTDKGALGIWNMGENIRMFTMMMNGILVFIWIVGIGTLMAGIVGVSNIMLVTVRERTREFGIRKAIGAKPSSILRLIIIESILITAAFGYVGMVTGIGLTEGIDYIMTMTGANSAPAGGGPGENLTLFRHPTVDLGVAVSATVLLIIAGVIAGYFPARKAVKIPAVEAMRVE</sequence>
<dbReference type="InterPro" id="IPR003838">
    <property type="entry name" value="ABC3_permease_C"/>
</dbReference>
<dbReference type="GO" id="GO:0016787">
    <property type="term" value="F:hydrolase activity"/>
    <property type="evidence" value="ECO:0007669"/>
    <property type="project" value="UniProtKB-KW"/>
</dbReference>
<dbReference type="EMBL" id="FMMM01000019">
    <property type="protein sequence ID" value="SCQ18625.1"/>
    <property type="molecule type" value="Genomic_DNA"/>
</dbReference>
<evidence type="ECO:0000313" key="11">
    <source>
        <dbReference type="Proteomes" id="UP000182057"/>
    </source>
</evidence>
<reference evidence="10 11" key="1">
    <citation type="submission" date="2016-09" db="EMBL/GenBank/DDBJ databases">
        <authorList>
            <person name="Capua I."/>
            <person name="De Benedictis P."/>
            <person name="Joannis T."/>
            <person name="Lombin L.H."/>
            <person name="Cattoli G."/>
        </authorList>
    </citation>
    <scope>NUCLEOTIDE SEQUENCE [LARGE SCALE GENOMIC DNA]</scope>
    <source>
        <strain evidence="10 11">UB20</strain>
    </source>
</reference>
<dbReference type="EC" id="3.6.3.-" evidence="10"/>
<proteinExistence type="inferred from homology"/>
<dbReference type="PANTHER" id="PTHR30572:SF4">
    <property type="entry name" value="ABC TRANSPORTER PERMEASE YTRF"/>
    <property type="match status" value="1"/>
</dbReference>
<evidence type="ECO:0000259" key="8">
    <source>
        <dbReference type="Pfam" id="PF02687"/>
    </source>
</evidence>
<feature type="domain" description="MacB-like periplasmic core" evidence="9">
    <location>
        <begin position="21"/>
        <end position="233"/>
    </location>
</feature>
<keyword evidence="5 7" id="KW-0472">Membrane</keyword>
<dbReference type="Pfam" id="PF02687">
    <property type="entry name" value="FtsX"/>
    <property type="match status" value="1"/>
</dbReference>
<dbReference type="PANTHER" id="PTHR30572">
    <property type="entry name" value="MEMBRANE COMPONENT OF TRANSPORTER-RELATED"/>
    <property type="match status" value="1"/>
</dbReference>
<dbReference type="RefSeq" id="WP_074449407.1">
    <property type="nucleotide sequence ID" value="NZ_CAUPTG010000035.1"/>
</dbReference>
<evidence type="ECO:0000256" key="2">
    <source>
        <dbReference type="ARBA" id="ARBA00022475"/>
    </source>
</evidence>
<comment type="subcellular location">
    <subcellularLocation>
        <location evidence="1">Cell membrane</location>
        <topology evidence="1">Multi-pass membrane protein</topology>
    </subcellularLocation>
</comment>